<keyword evidence="2" id="KW-0472">Membrane</keyword>
<evidence type="ECO:0000256" key="2">
    <source>
        <dbReference type="SAM" id="Phobius"/>
    </source>
</evidence>
<comment type="caution">
    <text evidence="3">The sequence shown here is derived from an EMBL/GenBank/DDBJ whole genome shotgun (WGS) entry which is preliminary data.</text>
</comment>
<sequence length="97" mass="10514">MHTPGTSHPRRWWILGALCLSVLVLVIDNTVLNLAREREQQNAHQAALSSESPSEEPMNLGAERSIASARRHSATHMRSPATVDQASAPPSPAKVIT</sequence>
<dbReference type="RefSeq" id="WP_219537340.1">
    <property type="nucleotide sequence ID" value="NZ_JAHKRM010000036.1"/>
</dbReference>
<name>A0ABW4GGG3_9ACTN</name>
<reference evidence="4" key="1">
    <citation type="journal article" date="2019" name="Int. J. Syst. Evol. Microbiol.">
        <title>The Global Catalogue of Microorganisms (GCM) 10K type strain sequencing project: providing services to taxonomists for standard genome sequencing and annotation.</title>
        <authorList>
            <consortium name="The Broad Institute Genomics Platform"/>
            <consortium name="The Broad Institute Genome Sequencing Center for Infectious Disease"/>
            <person name="Wu L."/>
            <person name="Ma J."/>
        </authorList>
    </citation>
    <scope>NUCLEOTIDE SEQUENCE [LARGE SCALE GENOMIC DNA]</scope>
    <source>
        <strain evidence="4">CGMCC 1.15399</strain>
    </source>
</reference>
<evidence type="ECO:0000313" key="4">
    <source>
        <dbReference type="Proteomes" id="UP001597097"/>
    </source>
</evidence>
<keyword evidence="2" id="KW-1133">Transmembrane helix</keyword>
<feature type="transmembrane region" description="Helical" evidence="2">
    <location>
        <begin position="12"/>
        <end position="32"/>
    </location>
</feature>
<evidence type="ECO:0000313" key="3">
    <source>
        <dbReference type="EMBL" id="MFD1541862.1"/>
    </source>
</evidence>
<proteinExistence type="predicted"/>
<accession>A0ABW4GGG3</accession>
<dbReference type="EMBL" id="JBHUCM010000030">
    <property type="protein sequence ID" value="MFD1541862.1"/>
    <property type="molecule type" value="Genomic_DNA"/>
</dbReference>
<organism evidence="3 4">
    <name type="scientific">Nonomuraea guangzhouensis</name>
    <dbReference type="NCBI Taxonomy" id="1291555"/>
    <lineage>
        <taxon>Bacteria</taxon>
        <taxon>Bacillati</taxon>
        <taxon>Actinomycetota</taxon>
        <taxon>Actinomycetes</taxon>
        <taxon>Streptosporangiales</taxon>
        <taxon>Streptosporangiaceae</taxon>
        <taxon>Nonomuraea</taxon>
    </lineage>
</organism>
<gene>
    <name evidence="3" type="ORF">ACFSJ0_32770</name>
</gene>
<keyword evidence="4" id="KW-1185">Reference proteome</keyword>
<protein>
    <submittedName>
        <fullName evidence="3">Uncharacterized protein</fullName>
    </submittedName>
</protein>
<keyword evidence="2" id="KW-0812">Transmembrane</keyword>
<feature type="region of interest" description="Disordered" evidence="1">
    <location>
        <begin position="38"/>
        <end position="97"/>
    </location>
</feature>
<dbReference type="Proteomes" id="UP001597097">
    <property type="component" value="Unassembled WGS sequence"/>
</dbReference>
<evidence type="ECO:0000256" key="1">
    <source>
        <dbReference type="SAM" id="MobiDB-lite"/>
    </source>
</evidence>